<organism evidence="2">
    <name type="scientific">uncultured Solirubrobacteraceae bacterium</name>
    <dbReference type="NCBI Taxonomy" id="1162706"/>
    <lineage>
        <taxon>Bacteria</taxon>
        <taxon>Bacillati</taxon>
        <taxon>Actinomycetota</taxon>
        <taxon>Thermoleophilia</taxon>
        <taxon>Solirubrobacterales</taxon>
        <taxon>Solirubrobacteraceae</taxon>
        <taxon>environmental samples</taxon>
    </lineage>
</organism>
<protein>
    <submittedName>
        <fullName evidence="2">Uncharacterized protein</fullName>
    </submittedName>
</protein>
<feature type="non-terminal residue" evidence="2">
    <location>
        <position position="86"/>
    </location>
</feature>
<reference evidence="2" key="1">
    <citation type="submission" date="2020-02" db="EMBL/GenBank/DDBJ databases">
        <authorList>
            <person name="Meier V. D."/>
        </authorList>
    </citation>
    <scope>NUCLEOTIDE SEQUENCE</scope>
    <source>
        <strain evidence="2">AVDCRST_MAG69</strain>
    </source>
</reference>
<feature type="compositionally biased region" description="Low complexity" evidence="1">
    <location>
        <begin position="55"/>
        <end position="75"/>
    </location>
</feature>
<dbReference type="EMBL" id="CADCVP010000180">
    <property type="protein sequence ID" value="CAA9497477.1"/>
    <property type="molecule type" value="Genomic_DNA"/>
</dbReference>
<accession>A0A6J4SFC4</accession>
<dbReference type="AlphaFoldDB" id="A0A6J4SFC4"/>
<evidence type="ECO:0000256" key="1">
    <source>
        <dbReference type="SAM" id="MobiDB-lite"/>
    </source>
</evidence>
<feature type="region of interest" description="Disordered" evidence="1">
    <location>
        <begin position="10"/>
        <end position="86"/>
    </location>
</feature>
<evidence type="ECO:0000313" key="2">
    <source>
        <dbReference type="EMBL" id="CAA9497477.1"/>
    </source>
</evidence>
<feature type="compositionally biased region" description="Basic residues" evidence="1">
    <location>
        <begin position="41"/>
        <end position="54"/>
    </location>
</feature>
<feature type="compositionally biased region" description="Basic residues" evidence="1">
    <location>
        <begin position="10"/>
        <end position="29"/>
    </location>
</feature>
<name>A0A6J4SFC4_9ACTN</name>
<sequence length="86" mass="9624">WWPDTTCWVGRRRRTSPRTRRSPCSRRDRHPPTSYDGTRSPRSRGPRSPARRGPRAPTTSRSTPTRAWATTARSTCCGATAGRATG</sequence>
<gene>
    <name evidence="2" type="ORF">AVDCRST_MAG69-1693</name>
</gene>
<proteinExistence type="predicted"/>
<feature type="non-terminal residue" evidence="2">
    <location>
        <position position="1"/>
    </location>
</feature>